<evidence type="ECO:0000313" key="1">
    <source>
        <dbReference type="EMBL" id="KAK0703145.1"/>
    </source>
</evidence>
<proteinExistence type="predicted"/>
<protein>
    <submittedName>
        <fullName evidence="1">Uncharacterized protein</fullName>
    </submittedName>
</protein>
<gene>
    <name evidence="1" type="ORF">B0T26DRAFT_491010</name>
</gene>
<keyword evidence="2" id="KW-1185">Reference proteome</keyword>
<name>A0AA40DHC2_9PEZI</name>
<evidence type="ECO:0000313" key="2">
    <source>
        <dbReference type="Proteomes" id="UP001172101"/>
    </source>
</evidence>
<dbReference type="AlphaFoldDB" id="A0AA40DHC2"/>
<accession>A0AA40DHC2</accession>
<dbReference type="RefSeq" id="XP_060290004.1">
    <property type="nucleotide sequence ID" value="XM_060435327.1"/>
</dbReference>
<organism evidence="1 2">
    <name type="scientific">Lasiosphaeria miniovina</name>
    <dbReference type="NCBI Taxonomy" id="1954250"/>
    <lineage>
        <taxon>Eukaryota</taxon>
        <taxon>Fungi</taxon>
        <taxon>Dikarya</taxon>
        <taxon>Ascomycota</taxon>
        <taxon>Pezizomycotina</taxon>
        <taxon>Sordariomycetes</taxon>
        <taxon>Sordariomycetidae</taxon>
        <taxon>Sordariales</taxon>
        <taxon>Lasiosphaeriaceae</taxon>
        <taxon>Lasiosphaeria</taxon>
    </lineage>
</organism>
<sequence length="357" mass="39699">MSRLSPSKFVYHRSTLARLLPSNVVYKTRPASCASTARHYPEVSYVSTASHHSHRSRLARSLPSKVLHRSRLSLSKSVVHPRSTLPSSVVLRSTLSLPSVVHHSAPTLTRPLSMVHRSALPSVHKNQSASCASTASRHRLRLARSLPSSVYYRSTLSKVHKPTLTRLSSVVHHSTPTLTRPLSIVHHQSRLTRPLSSVVHPRSTHHRPTLLTVEIQLGASRGCSRCSTCGCRGPRVQHMQMQPGIQGNMQGPHIHMQPAPPAAPDAGMPWHMPIQPWHIQHIPWHIHDMQGPAHARGPARGYYISWYMQGGAGGELGTVGQGVSQLLQAPRRRSPYEYCWPLPAMLYTAEERWGLEN</sequence>
<reference evidence="1" key="1">
    <citation type="submission" date="2023-06" db="EMBL/GenBank/DDBJ databases">
        <title>Genome-scale phylogeny and comparative genomics of the fungal order Sordariales.</title>
        <authorList>
            <consortium name="Lawrence Berkeley National Laboratory"/>
            <person name="Hensen N."/>
            <person name="Bonometti L."/>
            <person name="Westerberg I."/>
            <person name="Brannstrom I.O."/>
            <person name="Guillou S."/>
            <person name="Cros-Aarteil S."/>
            <person name="Calhoun S."/>
            <person name="Haridas S."/>
            <person name="Kuo A."/>
            <person name="Mondo S."/>
            <person name="Pangilinan J."/>
            <person name="Riley R."/>
            <person name="LaButti K."/>
            <person name="Andreopoulos B."/>
            <person name="Lipzen A."/>
            <person name="Chen C."/>
            <person name="Yanf M."/>
            <person name="Daum C."/>
            <person name="Ng V."/>
            <person name="Clum A."/>
            <person name="Steindorff A."/>
            <person name="Ohm R."/>
            <person name="Martin F."/>
            <person name="Silar P."/>
            <person name="Natvig D."/>
            <person name="Lalanne C."/>
            <person name="Gautier V."/>
            <person name="Ament-velasquez S.L."/>
            <person name="Kruys A."/>
            <person name="Hutchinson M.I."/>
            <person name="Powell A.J."/>
            <person name="Barry K."/>
            <person name="Miller A.N."/>
            <person name="Grigoriev I.V."/>
            <person name="Debuchy R."/>
            <person name="Gladieux P."/>
            <person name="Thoren M.H."/>
            <person name="Johannesson H."/>
        </authorList>
    </citation>
    <scope>NUCLEOTIDE SEQUENCE</scope>
    <source>
        <strain evidence="1">SMH2392-1A</strain>
    </source>
</reference>
<dbReference type="GeneID" id="85318597"/>
<dbReference type="Proteomes" id="UP001172101">
    <property type="component" value="Unassembled WGS sequence"/>
</dbReference>
<dbReference type="EMBL" id="JAUIRO010000008">
    <property type="protein sequence ID" value="KAK0703145.1"/>
    <property type="molecule type" value="Genomic_DNA"/>
</dbReference>
<comment type="caution">
    <text evidence="1">The sequence shown here is derived from an EMBL/GenBank/DDBJ whole genome shotgun (WGS) entry which is preliminary data.</text>
</comment>